<feature type="compositionally biased region" description="Low complexity" evidence="1">
    <location>
        <begin position="294"/>
        <end position="305"/>
    </location>
</feature>
<feature type="compositionally biased region" description="Polar residues" evidence="1">
    <location>
        <begin position="474"/>
        <end position="502"/>
    </location>
</feature>
<comment type="caution">
    <text evidence="2">The sequence shown here is derived from an EMBL/GenBank/DDBJ whole genome shotgun (WGS) entry which is preliminary data.</text>
</comment>
<evidence type="ECO:0000256" key="1">
    <source>
        <dbReference type="SAM" id="MobiDB-lite"/>
    </source>
</evidence>
<dbReference type="EMBL" id="CM032191">
    <property type="protein sequence ID" value="KAG7085679.1"/>
    <property type="molecule type" value="Genomic_DNA"/>
</dbReference>
<dbReference type="RefSeq" id="XP_043002150.1">
    <property type="nucleotide sequence ID" value="XM_043160194.1"/>
</dbReference>
<evidence type="ECO:0000313" key="2">
    <source>
        <dbReference type="EMBL" id="KAG7085679.1"/>
    </source>
</evidence>
<feature type="compositionally biased region" description="Basic and acidic residues" evidence="1">
    <location>
        <begin position="156"/>
        <end position="166"/>
    </location>
</feature>
<dbReference type="KEGG" id="more:E1B28_003224"/>
<reference evidence="2" key="1">
    <citation type="journal article" date="2021" name="Genome Biol. Evol.">
        <title>The assembled and annotated genome of the fairy-ring fungus Marasmius oreades.</title>
        <authorList>
            <person name="Hiltunen M."/>
            <person name="Ament-Velasquez S.L."/>
            <person name="Johannesson H."/>
        </authorList>
    </citation>
    <scope>NUCLEOTIDE SEQUENCE</scope>
    <source>
        <strain evidence="2">03SP1</strain>
    </source>
</reference>
<feature type="compositionally biased region" description="Low complexity" evidence="1">
    <location>
        <begin position="345"/>
        <end position="354"/>
    </location>
</feature>
<protein>
    <submittedName>
        <fullName evidence="2">Uncharacterized protein</fullName>
    </submittedName>
</protein>
<gene>
    <name evidence="2" type="ORF">E1B28_003224</name>
</gene>
<evidence type="ECO:0000313" key="3">
    <source>
        <dbReference type="Proteomes" id="UP001049176"/>
    </source>
</evidence>
<feature type="compositionally biased region" description="Acidic residues" evidence="1">
    <location>
        <begin position="366"/>
        <end position="382"/>
    </location>
</feature>
<accession>A0A9P7RL41</accession>
<dbReference type="AlphaFoldDB" id="A0A9P7RL41"/>
<proteinExistence type="predicted"/>
<dbReference type="OrthoDB" id="2953958at2759"/>
<feature type="compositionally biased region" description="Polar residues" evidence="1">
    <location>
        <begin position="256"/>
        <end position="270"/>
    </location>
</feature>
<sequence length="643" mass="70158">MQSSRGQINAENLRRQDRSFVEDYAERYDLDLSKPLPTEEIISRIFIKGRKTIPILQHHIWEGDEDRVELTGRLEFPQHESLLADDQPQQLTSSRLFLPETFPPPPNDTYTPSHSPSPAPPDCGWSGSDPASAYSQGGHPASPPRMAFTYPPQGRPHRDSKGRVREGHFEPLPENWLHEMLCDFERGRNDLTSDLEELMRSVKDTSYQVLNLYTEIKSERRDIKIFVDAIEKVCGNEILNQIKADARATVLASRESPVSQNHAHNGSSQGRVRVPVNSKKKVILGTEPLPTPSSPTGTPNATSTTCGVESSEPGKAHPSGIKPIAPRAKRSFDDINDECSDGAESSSSSSDSSSNRNKRTKRTNDASDDDEGSGSDDSDAGDDSAPKPGGSSIRQPDGSEESNGVVRKSPSPQPQLVYPDAHPSRRHTHTVPSGRGNGPSSPGPSTVTAAPRRGRPLTRQYNVWFSLEDPPAPSSTSPEAGTPPETTGQTTSNPSPESNQAEPSIASAAPVASTSAAASGSSSSSVRHRSPSAELPPNNDFDQFFRNAGWNRPAPAPSNLRRRPLRRENERIAIDPITNRIVAYDNDRDGPDFSVARAAQAEDDIATIRRLAEEMEPVVVLDEEPDFMDDEEVVLGEHDDLPV</sequence>
<name>A0A9P7RL41_9AGAR</name>
<feature type="compositionally biased region" description="Low complexity" evidence="1">
    <location>
        <begin position="432"/>
        <end position="445"/>
    </location>
</feature>
<organism evidence="2 3">
    <name type="scientific">Marasmius oreades</name>
    <name type="common">fairy-ring Marasmius</name>
    <dbReference type="NCBI Taxonomy" id="181124"/>
    <lineage>
        <taxon>Eukaryota</taxon>
        <taxon>Fungi</taxon>
        <taxon>Dikarya</taxon>
        <taxon>Basidiomycota</taxon>
        <taxon>Agaricomycotina</taxon>
        <taxon>Agaricomycetes</taxon>
        <taxon>Agaricomycetidae</taxon>
        <taxon>Agaricales</taxon>
        <taxon>Marasmiineae</taxon>
        <taxon>Marasmiaceae</taxon>
        <taxon>Marasmius</taxon>
    </lineage>
</organism>
<keyword evidence="3" id="KW-1185">Reference proteome</keyword>
<feature type="compositionally biased region" description="Low complexity" evidence="1">
    <location>
        <begin position="504"/>
        <end position="525"/>
    </location>
</feature>
<dbReference type="Proteomes" id="UP001049176">
    <property type="component" value="Chromosome 11"/>
</dbReference>
<feature type="region of interest" description="Disordered" evidence="1">
    <location>
        <begin position="253"/>
        <end position="568"/>
    </location>
</feature>
<feature type="region of interest" description="Disordered" evidence="1">
    <location>
        <begin position="97"/>
        <end position="166"/>
    </location>
</feature>
<dbReference type="GeneID" id="66072300"/>